<reference evidence="1 2" key="1">
    <citation type="submission" date="2023-06" db="EMBL/GenBank/DDBJ databases">
        <title>Identification and characterization of antibiotic-resistant Gram-negative bacteria.</title>
        <authorList>
            <person name="Cho G.-S."/>
            <person name="Lee J."/>
            <person name="Tai E."/>
            <person name="Jeong S."/>
            <person name="Kim I."/>
            <person name="Kim B.-E."/>
            <person name="Jeong M.-I."/>
            <person name="Oh K.-K."/>
            <person name="Franz C.M.A.P."/>
        </authorList>
    </citation>
    <scope>NUCLEOTIDE SEQUENCE [LARGE SCALE GENOMIC DNA]</scope>
    <source>
        <strain evidence="1 2">V106_12</strain>
    </source>
</reference>
<comment type="caution">
    <text evidence="1">The sequence shown here is derived from an EMBL/GenBank/DDBJ whole genome shotgun (WGS) entry which is preliminary data.</text>
</comment>
<accession>A0AAP4CYE1</accession>
<keyword evidence="2" id="KW-1185">Reference proteome</keyword>
<protein>
    <submittedName>
        <fullName evidence="1">Uncharacterized protein</fullName>
    </submittedName>
</protein>
<gene>
    <name evidence="1" type="ORF">QQF32_01040</name>
</gene>
<dbReference type="AlphaFoldDB" id="A0AAP4CYE1"/>
<evidence type="ECO:0000313" key="1">
    <source>
        <dbReference type="EMBL" id="MDK9361811.1"/>
    </source>
</evidence>
<dbReference type="EMBL" id="JASSOM010000002">
    <property type="protein sequence ID" value="MDK9361811.1"/>
    <property type="molecule type" value="Genomic_DNA"/>
</dbReference>
<dbReference type="RefSeq" id="WP_285144526.1">
    <property type="nucleotide sequence ID" value="NZ_JASSOL010000042.1"/>
</dbReference>
<organism evidence="1 2">
    <name type="scientific">Lelliottia wanjuensis</name>
    <dbReference type="NCBI Taxonomy" id="3050585"/>
    <lineage>
        <taxon>Bacteria</taxon>
        <taxon>Pseudomonadati</taxon>
        <taxon>Pseudomonadota</taxon>
        <taxon>Gammaproteobacteria</taxon>
        <taxon>Enterobacterales</taxon>
        <taxon>Enterobacteriaceae</taxon>
        <taxon>Lelliottia</taxon>
    </lineage>
</organism>
<sequence>MNVLYIGSGLSALQAREEQYHDHIKVCLNNAWRIYEGGEFDFWIRPGDFPIENYPTHVHFRHEITHANYSHALHQAAEQLGFGDLQGFALEKEIGYTSFFQGLYWIMLVLAPQRVGLLGFDHDYNPEKIKKWKADGMPQPGNNFLNKREGGVNEWVSDYFREYEQDAFYGQSTPDPMRFNADYIEKKMQLALHSAQLLGVDIINYSKRSSPYNVFPRRERGE</sequence>
<name>A0AAP4CYE1_9ENTR</name>
<evidence type="ECO:0000313" key="2">
    <source>
        <dbReference type="Proteomes" id="UP001223214"/>
    </source>
</evidence>
<proteinExistence type="predicted"/>
<dbReference type="Proteomes" id="UP001223214">
    <property type="component" value="Unassembled WGS sequence"/>
</dbReference>